<protein>
    <submittedName>
        <fullName evidence="1">Prophage P1 protein 51</fullName>
    </submittedName>
</protein>
<reference evidence="1 2" key="1">
    <citation type="journal article" date="2015" name="BMC Genomics">
        <title>Comparative genomics of Fructobacillus spp. and Leuconostoc spp. reveals niche-specific evolution of Fructobacillus spp.</title>
        <authorList>
            <person name="Endo A."/>
            <person name="Tanizawa Y."/>
            <person name="Tanaka N."/>
            <person name="Maeno S."/>
            <person name="Kumar H."/>
            <person name="Shiwa Y."/>
            <person name="Okada S."/>
            <person name="Yoshikawa H."/>
            <person name="Dicks L."/>
            <person name="Nakagawa J."/>
            <person name="Arita M."/>
        </authorList>
    </citation>
    <scope>NUCLEOTIDE SEQUENCE [LARGE SCALE GENOMIC DNA]</scope>
    <source>
        <strain evidence="1 2">JCM 12225</strain>
    </source>
</reference>
<dbReference type="OrthoDB" id="2151734at2"/>
<dbReference type="EMBL" id="DF968001">
    <property type="protein sequence ID" value="GAO99829.1"/>
    <property type="molecule type" value="Genomic_DNA"/>
</dbReference>
<dbReference type="RefSeq" id="WP_061993211.1">
    <property type="nucleotide sequence ID" value="NZ_DF968001.1"/>
</dbReference>
<dbReference type="AlphaFoldDB" id="A0A0K8MIW4"/>
<dbReference type="STRING" id="157463.GCA_001047075_00740"/>
<sequence length="239" mass="27322">MIEITEYIEFGQFNSKDEGFYLIDRSADTPSEKTVTENLNYSNGVLDFSNITGERFYNQRTITYKFSIFNVDYDTRKAIENKCKRLLMQPVDTRLYDSHDRGYYWVGKVQSVKADDDAGGRTLSLTVDFSLYPFAIKNNTDVDTFDDWDNFDLINDFMQPFSYSVQNTMDIDLMNIGENSLSPSVVTSGPITIVKNGQSYTFDATKSKDYLFSLESGNNHITVHGTATVRFVIQSEVLL</sequence>
<dbReference type="Proteomes" id="UP000253891">
    <property type="component" value="Unassembled WGS sequence"/>
</dbReference>
<organism evidence="1 2">
    <name type="scientific">Fructobacillus ficulneus</name>
    <dbReference type="NCBI Taxonomy" id="157463"/>
    <lineage>
        <taxon>Bacteria</taxon>
        <taxon>Bacillati</taxon>
        <taxon>Bacillota</taxon>
        <taxon>Bacilli</taxon>
        <taxon>Lactobacillales</taxon>
        <taxon>Lactobacillaceae</taxon>
        <taxon>Fructobacillus</taxon>
    </lineage>
</organism>
<accession>A0A0K8MIW4</accession>
<evidence type="ECO:0000313" key="2">
    <source>
        <dbReference type="Proteomes" id="UP000253891"/>
    </source>
</evidence>
<proteinExistence type="predicted"/>
<keyword evidence="2" id="KW-1185">Reference proteome</keyword>
<gene>
    <name evidence="1" type="ORF">FFIC_241040</name>
</gene>
<name>A0A0K8MIW4_9LACO</name>
<evidence type="ECO:0000313" key="1">
    <source>
        <dbReference type="EMBL" id="GAO99829.1"/>
    </source>
</evidence>